<dbReference type="Gene3D" id="1.25.40.20">
    <property type="entry name" value="Ankyrin repeat-containing domain"/>
    <property type="match status" value="1"/>
</dbReference>
<dbReference type="GO" id="GO:0005737">
    <property type="term" value="C:cytoplasm"/>
    <property type="evidence" value="ECO:0007669"/>
    <property type="project" value="UniProtKB-SubCell"/>
</dbReference>
<feature type="domain" description="VLRF1" evidence="16">
    <location>
        <begin position="194"/>
        <end position="332"/>
    </location>
</feature>
<dbReference type="Pfam" id="PF18716">
    <property type="entry name" value="VATC"/>
    <property type="match status" value="1"/>
</dbReference>
<dbReference type="EMBL" id="JNBR01000862">
    <property type="protein sequence ID" value="OQR89297.1"/>
    <property type="molecule type" value="Genomic_DNA"/>
</dbReference>
<feature type="compositionally biased region" description="Basic and acidic residues" evidence="15">
    <location>
        <begin position="113"/>
        <end position="125"/>
    </location>
</feature>
<dbReference type="InterPro" id="IPR002110">
    <property type="entry name" value="Ankyrin_rpt"/>
</dbReference>
<comment type="similarity">
    <text evidence="2 14">Belongs to the ANKZF1/VMS1 family.</text>
</comment>
<evidence type="ECO:0000256" key="8">
    <source>
        <dbReference type="ARBA" id="ARBA00022771"/>
    </source>
</evidence>
<keyword evidence="3 14" id="KW-0963">Cytoplasm</keyword>
<evidence type="ECO:0000256" key="13">
    <source>
        <dbReference type="PROSITE-ProRule" id="PRU00023"/>
    </source>
</evidence>
<comment type="domain">
    <text evidence="14">The VLRF1 domain mediates binding to the 60S ribosomal subunit.</text>
</comment>
<dbReference type="InterPro" id="IPR041175">
    <property type="entry name" value="VLRF1/Vms1"/>
</dbReference>
<feature type="region of interest" description="Disordered" evidence="15">
    <location>
        <begin position="492"/>
        <end position="532"/>
    </location>
</feature>
<sequence length="593" mass="65934">MQHKHSYGSIPLWELTSVESWRSLHDNRLLAVPEALPTLQPVPINPNVHGLVCGTCHLDFDDVQEQKRHFKTDLHVYNLKRKSKGLENVAPETHASNLLAPTNEAYTDDESDDKAKNENDDEPHPLDLVLSDGEYDSDTPESCDDCTREPQQAFTDGSVVYKIYNAVFPQWNKKDKSRFHASVAMTQHLASDAAYYQWAILLYRAGRFAGAVFRKDELIVSKTLQRYTVRRKQGGSQSAHDSGGKANSQGAQLRRYNERRLQEEISDRLTHWKIELGGCSRIFIGSAKRNRGVFFKSPALITGDHRVRTIPFVTLRPTYDEVCRVRSVLGSATFAPFDPAVYERKTPEAKGPKKTKTPAANVVPPTENEVPPPANEASPKPAAPVPPLLLAVETGDSDAIEALLVDGADVNIRHTDGSLRTPLHVASEAGAAALITLLLQHGADPCALDARSRVPYFLCGAKEARNAFRRYRGVAPEQWDYDAAKVPDALTDDVDEARREREKEKKRRAKERKKAQQQEEKTKREAAAAADAARRAKEAKEAACEMCGQPSGAKPFLRLTFMYCSTACVTAHKRELMAQAALSRVVTCFVSVQ</sequence>
<dbReference type="PROSITE" id="PS52044">
    <property type="entry name" value="VLRF1"/>
    <property type="match status" value="1"/>
</dbReference>
<keyword evidence="11 13" id="KW-0040">ANK repeat</keyword>
<dbReference type="GO" id="GO:0004519">
    <property type="term" value="F:endonuclease activity"/>
    <property type="evidence" value="ECO:0007669"/>
    <property type="project" value="UniProtKB-KW"/>
</dbReference>
<dbReference type="SUPFAM" id="SSF48403">
    <property type="entry name" value="Ankyrin repeat"/>
    <property type="match status" value="1"/>
</dbReference>
<evidence type="ECO:0000256" key="10">
    <source>
        <dbReference type="ARBA" id="ARBA00022833"/>
    </source>
</evidence>
<evidence type="ECO:0000256" key="12">
    <source>
        <dbReference type="ARBA" id="ARBA00023054"/>
    </source>
</evidence>
<protein>
    <recommendedName>
        <fullName evidence="16">VLRF1 domain-containing protein</fullName>
    </recommendedName>
</protein>
<evidence type="ECO:0000256" key="11">
    <source>
        <dbReference type="ARBA" id="ARBA00023043"/>
    </source>
</evidence>
<keyword evidence="9 14" id="KW-0378">Hydrolase</keyword>
<feature type="region of interest" description="Disordered" evidence="15">
    <location>
        <begin position="230"/>
        <end position="253"/>
    </location>
</feature>
<dbReference type="GO" id="GO:0008270">
    <property type="term" value="F:zinc ion binding"/>
    <property type="evidence" value="ECO:0007669"/>
    <property type="project" value="UniProtKB-KW"/>
</dbReference>
<keyword evidence="6" id="KW-0677">Repeat</keyword>
<evidence type="ECO:0000256" key="4">
    <source>
        <dbReference type="ARBA" id="ARBA00022722"/>
    </source>
</evidence>
<feature type="repeat" description="ANK" evidence="13">
    <location>
        <begin position="418"/>
        <end position="450"/>
    </location>
</feature>
<evidence type="ECO:0000256" key="7">
    <source>
        <dbReference type="ARBA" id="ARBA00022759"/>
    </source>
</evidence>
<dbReference type="InterPro" id="IPR047139">
    <property type="entry name" value="ANKZ1/VMS1"/>
</dbReference>
<dbReference type="Pfam" id="PF18826">
    <property type="entry name" value="bVLRF1"/>
    <property type="match status" value="1"/>
</dbReference>
<dbReference type="GO" id="GO:0036503">
    <property type="term" value="P:ERAD pathway"/>
    <property type="evidence" value="ECO:0007669"/>
    <property type="project" value="TreeGrafter"/>
</dbReference>
<keyword evidence="18" id="KW-1185">Reference proteome</keyword>
<evidence type="ECO:0000256" key="1">
    <source>
        <dbReference type="ARBA" id="ARBA00004496"/>
    </source>
</evidence>
<keyword evidence="12" id="KW-0175">Coiled coil</keyword>
<dbReference type="OrthoDB" id="429841at2759"/>
<dbReference type="Proteomes" id="UP000243579">
    <property type="component" value="Unassembled WGS sequence"/>
</dbReference>
<gene>
    <name evidence="17" type="ORF">ACHHYP_06364</name>
</gene>
<feature type="repeat" description="ANK" evidence="13">
    <location>
        <begin position="387"/>
        <end position="415"/>
    </location>
</feature>
<dbReference type="AlphaFoldDB" id="A0A1V9YUC8"/>
<evidence type="ECO:0000256" key="5">
    <source>
        <dbReference type="ARBA" id="ARBA00022723"/>
    </source>
</evidence>
<comment type="subcellular location">
    <subcellularLocation>
        <location evidence="1">Cytoplasm</location>
    </subcellularLocation>
</comment>
<dbReference type="PROSITE" id="PS50297">
    <property type="entry name" value="ANK_REP_REGION"/>
    <property type="match status" value="2"/>
</dbReference>
<dbReference type="STRING" id="1202772.A0A1V9YUC8"/>
<evidence type="ECO:0000256" key="6">
    <source>
        <dbReference type="ARBA" id="ARBA00022737"/>
    </source>
</evidence>
<feature type="active site" evidence="14">
    <location>
        <position position="237"/>
    </location>
</feature>
<organism evidence="17 18">
    <name type="scientific">Achlya hypogyna</name>
    <name type="common">Oomycete</name>
    <name type="synonym">Protoachlya hypogyna</name>
    <dbReference type="NCBI Taxonomy" id="1202772"/>
    <lineage>
        <taxon>Eukaryota</taxon>
        <taxon>Sar</taxon>
        <taxon>Stramenopiles</taxon>
        <taxon>Oomycota</taxon>
        <taxon>Saprolegniomycetes</taxon>
        <taxon>Saprolegniales</taxon>
        <taxon>Achlyaceae</taxon>
        <taxon>Achlya</taxon>
    </lineage>
</organism>
<dbReference type="InterPro" id="IPR041540">
    <property type="entry name" value="VATC"/>
</dbReference>
<dbReference type="PROSITE" id="PS50088">
    <property type="entry name" value="ANK_REPEAT"/>
    <property type="match status" value="2"/>
</dbReference>
<dbReference type="GO" id="GO:0016787">
    <property type="term" value="F:hydrolase activity"/>
    <property type="evidence" value="ECO:0007669"/>
    <property type="project" value="UniProtKB-KW"/>
</dbReference>
<dbReference type="SMART" id="SM00248">
    <property type="entry name" value="ANK"/>
    <property type="match status" value="2"/>
</dbReference>
<reference evidence="17 18" key="1">
    <citation type="journal article" date="2014" name="Genome Biol. Evol.">
        <title>The secreted proteins of Achlya hypogyna and Thraustotheca clavata identify the ancestral oomycete secretome and reveal gene acquisitions by horizontal gene transfer.</title>
        <authorList>
            <person name="Misner I."/>
            <person name="Blouin N."/>
            <person name="Leonard G."/>
            <person name="Richards T.A."/>
            <person name="Lane C.E."/>
        </authorList>
    </citation>
    <scope>NUCLEOTIDE SEQUENCE [LARGE SCALE GENOMIC DNA]</scope>
    <source>
        <strain evidence="17 18">ATCC 48635</strain>
    </source>
</reference>
<dbReference type="InterPro" id="IPR036770">
    <property type="entry name" value="Ankyrin_rpt-contain_sf"/>
</dbReference>
<evidence type="ECO:0000256" key="3">
    <source>
        <dbReference type="ARBA" id="ARBA00022490"/>
    </source>
</evidence>
<feature type="region of interest" description="Disordered" evidence="15">
    <location>
        <begin position="345"/>
        <end position="382"/>
    </location>
</feature>
<evidence type="ECO:0000256" key="2">
    <source>
        <dbReference type="ARBA" id="ARBA00009262"/>
    </source>
</evidence>
<accession>A0A1V9YUC8</accession>
<feature type="compositionally biased region" description="Low complexity" evidence="15">
    <location>
        <begin position="357"/>
        <end position="369"/>
    </location>
</feature>
<evidence type="ECO:0000259" key="16">
    <source>
        <dbReference type="PROSITE" id="PS52044"/>
    </source>
</evidence>
<feature type="compositionally biased region" description="Basic and acidic residues" evidence="15">
    <location>
        <begin position="514"/>
        <end position="532"/>
    </location>
</feature>
<proteinExistence type="inferred from homology"/>
<evidence type="ECO:0000256" key="9">
    <source>
        <dbReference type="ARBA" id="ARBA00022801"/>
    </source>
</evidence>
<evidence type="ECO:0000313" key="18">
    <source>
        <dbReference type="Proteomes" id="UP000243579"/>
    </source>
</evidence>
<name>A0A1V9YUC8_ACHHY</name>
<feature type="compositionally biased region" description="Basic residues" evidence="15">
    <location>
        <begin position="504"/>
        <end position="513"/>
    </location>
</feature>
<dbReference type="Pfam" id="PF12796">
    <property type="entry name" value="Ank_2"/>
    <property type="match status" value="1"/>
</dbReference>
<evidence type="ECO:0000256" key="15">
    <source>
        <dbReference type="SAM" id="MobiDB-lite"/>
    </source>
</evidence>
<keyword evidence="7 14" id="KW-0255">Endonuclease</keyword>
<keyword evidence="4 14" id="KW-0540">Nuclease</keyword>
<evidence type="ECO:0000313" key="17">
    <source>
        <dbReference type="EMBL" id="OQR89297.1"/>
    </source>
</evidence>
<feature type="region of interest" description="Disordered" evidence="15">
    <location>
        <begin position="87"/>
        <end position="130"/>
    </location>
</feature>
<keyword evidence="8" id="KW-0863">Zinc-finger</keyword>
<dbReference type="PANTHER" id="PTHR16036">
    <property type="entry name" value="ANKYRIN REPEAT AND ZINC FINGER DOMAIN-CONTAINING PROTEIN 1"/>
    <property type="match status" value="1"/>
</dbReference>
<keyword evidence="5" id="KW-0479">Metal-binding</keyword>
<dbReference type="PANTHER" id="PTHR16036:SF2">
    <property type="entry name" value="TRNA ENDONUCLEASE ANKZF1"/>
    <property type="match status" value="1"/>
</dbReference>
<feature type="compositionally biased region" description="Polar residues" evidence="15">
    <location>
        <begin position="234"/>
        <end position="251"/>
    </location>
</feature>
<evidence type="ECO:0000256" key="14">
    <source>
        <dbReference type="PROSITE-ProRule" id="PRU01389"/>
    </source>
</evidence>
<keyword evidence="10" id="KW-0862">Zinc</keyword>
<comment type="caution">
    <text evidence="17">The sequence shown here is derived from an EMBL/GenBank/DDBJ whole genome shotgun (WGS) entry which is preliminary data.</text>
</comment>